<evidence type="ECO:0000313" key="1">
    <source>
        <dbReference type="EMBL" id="CAD7013541.1"/>
    </source>
</evidence>
<proteinExistence type="predicted"/>
<gene>
    <name evidence="1" type="ORF">CCAP1982_LOCUS21600</name>
</gene>
<evidence type="ECO:0000313" key="2">
    <source>
        <dbReference type="Proteomes" id="UP000606786"/>
    </source>
</evidence>
<keyword evidence="2" id="KW-1185">Reference proteome</keyword>
<comment type="caution">
    <text evidence="1">The sequence shown here is derived from an EMBL/GenBank/DDBJ whole genome shotgun (WGS) entry which is preliminary data.</text>
</comment>
<dbReference type="AlphaFoldDB" id="A0A811VET9"/>
<sequence>MELLQPLTHHHQRHFPHHLKQIIIFFLFSFDKTTSGQSVATLRSPRPNRAGGGYFLTGTSHWNAVESTGGVHSATEEYVIKGNRGRSSLEAIARAAVAPLATSSNAAVAAGGTSSTTTTTTATTTRMIAPRYRFRDLLLGDFSFNDDGER</sequence>
<reference evidence="1" key="1">
    <citation type="submission" date="2020-11" db="EMBL/GenBank/DDBJ databases">
        <authorList>
            <person name="Whitehead M."/>
        </authorList>
    </citation>
    <scope>NUCLEOTIDE SEQUENCE</scope>
    <source>
        <strain evidence="1">EGII</strain>
    </source>
</reference>
<dbReference type="EMBL" id="CAJHJT010000056">
    <property type="protein sequence ID" value="CAD7013541.1"/>
    <property type="molecule type" value="Genomic_DNA"/>
</dbReference>
<organism evidence="1 2">
    <name type="scientific">Ceratitis capitata</name>
    <name type="common">Mediterranean fruit fly</name>
    <name type="synonym">Tephritis capitata</name>
    <dbReference type="NCBI Taxonomy" id="7213"/>
    <lineage>
        <taxon>Eukaryota</taxon>
        <taxon>Metazoa</taxon>
        <taxon>Ecdysozoa</taxon>
        <taxon>Arthropoda</taxon>
        <taxon>Hexapoda</taxon>
        <taxon>Insecta</taxon>
        <taxon>Pterygota</taxon>
        <taxon>Neoptera</taxon>
        <taxon>Endopterygota</taxon>
        <taxon>Diptera</taxon>
        <taxon>Brachycera</taxon>
        <taxon>Muscomorpha</taxon>
        <taxon>Tephritoidea</taxon>
        <taxon>Tephritidae</taxon>
        <taxon>Ceratitis</taxon>
        <taxon>Ceratitis</taxon>
    </lineage>
</organism>
<name>A0A811VET9_CERCA</name>
<protein>
    <submittedName>
        <fullName evidence="1">(Mediterranean fruit fly) hypothetical protein</fullName>
    </submittedName>
</protein>
<accession>A0A811VET9</accession>
<dbReference type="Proteomes" id="UP000606786">
    <property type="component" value="Unassembled WGS sequence"/>
</dbReference>